<dbReference type="PANTHER" id="PTHR47418">
    <property type="entry name" value="ALPHA/BETA-HYDROLASES SUPERFAMILY PROTEIN"/>
    <property type="match status" value="1"/>
</dbReference>
<dbReference type="Gene3D" id="3.40.50.1820">
    <property type="entry name" value="alpha/beta hydrolase"/>
    <property type="match status" value="1"/>
</dbReference>
<dbReference type="AlphaFoldDB" id="A0A835HSF6"/>
<keyword evidence="3" id="KW-1185">Reference proteome</keyword>
<evidence type="ECO:0000313" key="3">
    <source>
        <dbReference type="Proteomes" id="UP000631114"/>
    </source>
</evidence>
<evidence type="ECO:0000259" key="1">
    <source>
        <dbReference type="Pfam" id="PF01764"/>
    </source>
</evidence>
<dbReference type="Pfam" id="PF01764">
    <property type="entry name" value="Lipase_3"/>
    <property type="match status" value="1"/>
</dbReference>
<evidence type="ECO:0000313" key="2">
    <source>
        <dbReference type="EMBL" id="KAF9606125.1"/>
    </source>
</evidence>
<dbReference type="SUPFAM" id="SSF53474">
    <property type="entry name" value="alpha/beta-Hydrolases"/>
    <property type="match status" value="1"/>
</dbReference>
<reference evidence="2 3" key="1">
    <citation type="submission" date="2020-10" db="EMBL/GenBank/DDBJ databases">
        <title>The Coptis chinensis genome and diversification of protoberbering-type alkaloids.</title>
        <authorList>
            <person name="Wang B."/>
            <person name="Shu S."/>
            <person name="Song C."/>
            <person name="Liu Y."/>
        </authorList>
    </citation>
    <scope>NUCLEOTIDE SEQUENCE [LARGE SCALE GENOMIC DNA]</scope>
    <source>
        <strain evidence="2">HL-2020</strain>
        <tissue evidence="2">Leaf</tissue>
    </source>
</reference>
<dbReference type="CDD" id="cd00519">
    <property type="entry name" value="Lipase_3"/>
    <property type="match status" value="1"/>
</dbReference>
<comment type="caution">
    <text evidence="2">The sequence shown here is derived from an EMBL/GenBank/DDBJ whole genome shotgun (WGS) entry which is preliminary data.</text>
</comment>
<sequence>MLREQNVLKFIKESSVMRPGYYIGIDTRNKLVILGIRGTHTVYDLITDIVSSSDREVTFEGYSTHFGTAEAARWFLNHEIGTIRKCLEKHEGYRLRLVGHSLGGAAASLLAIMLRKRSQEELGFSPDIVSAVGIGTPPCVSKELAEGCSSYVSTLVLQDDIIPRLSVASLRRLRNEILESDW</sequence>
<accession>A0A835HSF6</accession>
<gene>
    <name evidence="2" type="ORF">IFM89_023178</name>
</gene>
<proteinExistence type="predicted"/>
<dbReference type="OrthoDB" id="1714883at2759"/>
<dbReference type="Proteomes" id="UP000631114">
    <property type="component" value="Unassembled WGS sequence"/>
</dbReference>
<dbReference type="EMBL" id="JADFTS010000005">
    <property type="protein sequence ID" value="KAF9606125.1"/>
    <property type="molecule type" value="Genomic_DNA"/>
</dbReference>
<name>A0A835HSF6_9MAGN</name>
<dbReference type="InterPro" id="IPR029058">
    <property type="entry name" value="AB_hydrolase_fold"/>
</dbReference>
<dbReference type="GO" id="GO:0006629">
    <property type="term" value="P:lipid metabolic process"/>
    <property type="evidence" value="ECO:0007669"/>
    <property type="project" value="InterPro"/>
</dbReference>
<feature type="domain" description="Fungal lipase-type" evidence="1">
    <location>
        <begin position="34"/>
        <end position="167"/>
    </location>
</feature>
<protein>
    <recommendedName>
        <fullName evidence="1">Fungal lipase-type domain-containing protein</fullName>
    </recommendedName>
</protein>
<organism evidence="2 3">
    <name type="scientific">Coptis chinensis</name>
    <dbReference type="NCBI Taxonomy" id="261450"/>
    <lineage>
        <taxon>Eukaryota</taxon>
        <taxon>Viridiplantae</taxon>
        <taxon>Streptophyta</taxon>
        <taxon>Embryophyta</taxon>
        <taxon>Tracheophyta</taxon>
        <taxon>Spermatophyta</taxon>
        <taxon>Magnoliopsida</taxon>
        <taxon>Ranunculales</taxon>
        <taxon>Ranunculaceae</taxon>
        <taxon>Coptidoideae</taxon>
        <taxon>Coptis</taxon>
    </lineage>
</organism>
<dbReference type="InterPro" id="IPR002921">
    <property type="entry name" value="Fungal_lipase-type"/>
</dbReference>